<dbReference type="InterPro" id="IPR051928">
    <property type="entry name" value="NorD/CobT"/>
</dbReference>
<dbReference type="PROSITE" id="PS50234">
    <property type="entry name" value="VWFA"/>
    <property type="match status" value="1"/>
</dbReference>
<dbReference type="CDD" id="cd01454">
    <property type="entry name" value="vWA_norD_type"/>
    <property type="match status" value="1"/>
</dbReference>
<protein>
    <submittedName>
        <fullName evidence="2">VWA domain-containing protein</fullName>
    </submittedName>
</protein>
<dbReference type="PANTHER" id="PTHR41248">
    <property type="entry name" value="NORD PROTEIN"/>
    <property type="match status" value="1"/>
</dbReference>
<proteinExistence type="predicted"/>
<name>A0A8J6NVD9_9BACT</name>
<dbReference type="SUPFAM" id="SSF53300">
    <property type="entry name" value="vWA-like"/>
    <property type="match status" value="1"/>
</dbReference>
<dbReference type="AlphaFoldDB" id="A0A8J6NVD9"/>
<evidence type="ECO:0000313" key="2">
    <source>
        <dbReference type="EMBL" id="MBC8360663.1"/>
    </source>
</evidence>
<accession>A0A8J6NVD9</accession>
<reference evidence="2 3" key="1">
    <citation type="submission" date="2020-08" db="EMBL/GenBank/DDBJ databases">
        <title>Bridging the membrane lipid divide: bacteria of the FCB group superphylum have the potential to synthesize archaeal ether lipids.</title>
        <authorList>
            <person name="Villanueva L."/>
            <person name="Von Meijenfeldt F.A.B."/>
            <person name="Westbye A.B."/>
            <person name="Yadav S."/>
            <person name="Hopmans E.C."/>
            <person name="Dutilh B.E."/>
            <person name="Sinninghe Damste J.S."/>
        </authorList>
    </citation>
    <scope>NUCLEOTIDE SEQUENCE [LARGE SCALE GENOMIC DNA]</scope>
    <source>
        <strain evidence="2">NIOZ-UU30</strain>
    </source>
</reference>
<dbReference type="EMBL" id="JACNJH010000099">
    <property type="protein sequence ID" value="MBC8360663.1"/>
    <property type="molecule type" value="Genomic_DNA"/>
</dbReference>
<organism evidence="2 3">
    <name type="scientific">Candidatus Desulfatibia profunda</name>
    <dbReference type="NCBI Taxonomy" id="2841695"/>
    <lineage>
        <taxon>Bacteria</taxon>
        <taxon>Pseudomonadati</taxon>
        <taxon>Thermodesulfobacteriota</taxon>
        <taxon>Desulfobacteria</taxon>
        <taxon>Desulfobacterales</taxon>
        <taxon>Desulfobacterales incertae sedis</taxon>
        <taxon>Candidatus Desulfatibia</taxon>
    </lineage>
</organism>
<comment type="caution">
    <text evidence="2">The sequence shown here is derived from an EMBL/GenBank/DDBJ whole genome shotgun (WGS) entry which is preliminary data.</text>
</comment>
<gene>
    <name evidence="2" type="ORF">H8E23_04625</name>
</gene>
<sequence>MDSGIKEKPLKQLAIADPDLAVAVSKSLAQKAGPVSSEDIALLVDETLWALSAEISFGRAVAEGYAELIGQTSPPMIERYRYLVREFGQKGPTLGRILAMYLSPLCKHGDERLLGHFLDTLDIMLAKGSYTLPDPLEGLAALLNAGDFESASVYLDLLGHTFAQDLSYVQCQHFAHILPRAVLGLAPSRRIWQIQQLDRVIRAGSHLADSLLDGLEEGLSLLSKESLDRFVTLGLEKLARSRKLAAKFLSLKSKLGRDTFAGMQVTVPLSQVRGQLNRYLRARTGLAISVRPLSEIPDVLMQADNRKTLVCSDGKSIYLPAEISEFSQKEENINLYKCLTRLEAGHYEFNTFDFDLEKALERCRRVPGSGSRVPGFEGSNFESDSVRELTSTIQNQKDLSDLERFSQIFPVAALATDLFTVFEHGRIRLLLSRHYPGLVRQAMPLLQREAVRMLRNIKPNQALLVLYLKIALGIAAGGHLDIDTKIRDHTRKVAQHFENMIKIDHTVETCAELVAANYADLAQLLKQTAPSQRLEEIYKPMATPYGRTIRPDLFLSAYRGFEQIAAKLKELLNAKGIRVYKSQIRRHLIAASGAISHDDLQTMIFSPPQNGPAGVLHAQQPIDLSWLDLAKLLGRDTAAPRLSDDATGPVFRYPEWDCNLQDYLSDHVRVLERTIAGFESDFYGKTLQRHSGLVKNIRYAFELLKPEGLVRLRPWIEGDEFDYRALLDFAVDKKAGKIPSDRLYIKHIKQIRDVAVLLLVDLSRSTANTVNGSQMTVLDVEKEAIVLFCEALDVVGDAFAIAGFSGTGRLGVDYFGIKNFDETLNDAVRQRINAMAPQRSTRMGAAIRHATSRLEKVSAKVRLLILLGDGFPNDLDYKQDYAIKDTGKAIFEARSKNIYAQAITVNMASDPKLDDLYGTVRHHVITDVRELPDKLLRIYGGLTRN</sequence>
<dbReference type="InterPro" id="IPR002035">
    <property type="entry name" value="VWF_A"/>
</dbReference>
<feature type="domain" description="VWFA" evidence="1">
    <location>
        <begin position="755"/>
        <end position="942"/>
    </location>
</feature>
<evidence type="ECO:0000313" key="3">
    <source>
        <dbReference type="Proteomes" id="UP000603434"/>
    </source>
</evidence>
<dbReference type="PANTHER" id="PTHR41248:SF1">
    <property type="entry name" value="NORD PROTEIN"/>
    <property type="match status" value="1"/>
</dbReference>
<dbReference type="Proteomes" id="UP000603434">
    <property type="component" value="Unassembled WGS sequence"/>
</dbReference>
<dbReference type="SMART" id="SM00327">
    <property type="entry name" value="VWA"/>
    <property type="match status" value="1"/>
</dbReference>
<dbReference type="InterPro" id="IPR036465">
    <property type="entry name" value="vWFA_dom_sf"/>
</dbReference>
<dbReference type="Gene3D" id="3.40.50.410">
    <property type="entry name" value="von Willebrand factor, type A domain"/>
    <property type="match status" value="1"/>
</dbReference>
<evidence type="ECO:0000259" key="1">
    <source>
        <dbReference type="PROSITE" id="PS50234"/>
    </source>
</evidence>